<evidence type="ECO:0000256" key="4">
    <source>
        <dbReference type="ARBA" id="ARBA00023204"/>
    </source>
</evidence>
<protein>
    <submittedName>
        <fullName evidence="6">Uncharacterized protein</fullName>
    </submittedName>
</protein>
<comment type="similarity">
    <text evidence="2">Belongs to the rad1 family.</text>
</comment>
<name>A0ABP9Y322_9FUNG</name>
<dbReference type="InterPro" id="IPR003021">
    <property type="entry name" value="Rad1_Rec1_Rad17"/>
</dbReference>
<keyword evidence="7" id="KW-1185">Reference proteome</keyword>
<gene>
    <name evidence="6" type="ORF">HPULCUR_006842</name>
</gene>
<evidence type="ECO:0000313" key="6">
    <source>
        <dbReference type="EMBL" id="GAA5801396.1"/>
    </source>
</evidence>
<evidence type="ECO:0000256" key="3">
    <source>
        <dbReference type="ARBA" id="ARBA00022763"/>
    </source>
</evidence>
<sequence>MNFEVNEEVKFYGVLQNIDNLLSILKAVNITNNSSCFIHEDGVVITSEKSQRVKAVAYIKSNLFHVHNIKEDVKMSAFGMSIDTLNYCLSCVASQTFDNDSNHCEITYDGTGSLFGV</sequence>
<dbReference type="PRINTS" id="PR01245">
    <property type="entry name" value="RAD1REC1"/>
</dbReference>
<comment type="subcellular location">
    <subcellularLocation>
        <location evidence="1">Nucleus</location>
    </subcellularLocation>
</comment>
<organism evidence="6 7">
    <name type="scientific">Helicostylum pulchrum</name>
    <dbReference type="NCBI Taxonomy" id="562976"/>
    <lineage>
        <taxon>Eukaryota</taxon>
        <taxon>Fungi</taxon>
        <taxon>Fungi incertae sedis</taxon>
        <taxon>Mucoromycota</taxon>
        <taxon>Mucoromycotina</taxon>
        <taxon>Mucoromycetes</taxon>
        <taxon>Mucorales</taxon>
        <taxon>Mucorineae</taxon>
        <taxon>Mucoraceae</taxon>
        <taxon>Helicostylum</taxon>
    </lineage>
</organism>
<accession>A0ABP9Y322</accession>
<feature type="non-terminal residue" evidence="6">
    <location>
        <position position="117"/>
    </location>
</feature>
<keyword evidence="4" id="KW-0234">DNA repair</keyword>
<evidence type="ECO:0000313" key="7">
    <source>
        <dbReference type="Proteomes" id="UP001476247"/>
    </source>
</evidence>
<proteinExistence type="inferred from homology"/>
<dbReference type="Proteomes" id="UP001476247">
    <property type="component" value="Unassembled WGS sequence"/>
</dbReference>
<dbReference type="PANTHER" id="PTHR10870:SF0">
    <property type="entry name" value="CELL CYCLE CHECKPOINT PROTEIN RAD1"/>
    <property type="match status" value="1"/>
</dbReference>
<evidence type="ECO:0000256" key="2">
    <source>
        <dbReference type="ARBA" id="ARBA00010991"/>
    </source>
</evidence>
<dbReference type="Gene3D" id="3.70.10.10">
    <property type="match status" value="1"/>
</dbReference>
<comment type="caution">
    <text evidence="6">The sequence shown here is derived from an EMBL/GenBank/DDBJ whole genome shotgun (WGS) entry which is preliminary data.</text>
</comment>
<keyword evidence="5" id="KW-0539">Nucleus</keyword>
<dbReference type="Pfam" id="PF02144">
    <property type="entry name" value="Rad1"/>
    <property type="match status" value="1"/>
</dbReference>
<evidence type="ECO:0000256" key="5">
    <source>
        <dbReference type="ARBA" id="ARBA00023242"/>
    </source>
</evidence>
<dbReference type="PANTHER" id="PTHR10870">
    <property type="entry name" value="CELL CYCLE CHECKPOINT PROTEIN RAD1"/>
    <property type="match status" value="1"/>
</dbReference>
<dbReference type="EMBL" id="BAABUJ010000018">
    <property type="protein sequence ID" value="GAA5801396.1"/>
    <property type="molecule type" value="Genomic_DNA"/>
</dbReference>
<keyword evidence="3" id="KW-0227">DNA damage</keyword>
<reference evidence="6 7" key="1">
    <citation type="submission" date="2024-04" db="EMBL/GenBank/DDBJ databases">
        <title>genome sequences of Mucor flavus KT1a and Helicostylum pulchrum KT1b strains isolation_sourced from the surface of a dry-aged beef.</title>
        <authorList>
            <person name="Toyotome T."/>
            <person name="Hosono M."/>
            <person name="Torimaru M."/>
            <person name="Fukuda K."/>
            <person name="Mikami N."/>
        </authorList>
    </citation>
    <scope>NUCLEOTIDE SEQUENCE [LARGE SCALE GENOMIC DNA]</scope>
    <source>
        <strain evidence="6 7">KT1b</strain>
    </source>
</reference>
<evidence type="ECO:0000256" key="1">
    <source>
        <dbReference type="ARBA" id="ARBA00004123"/>
    </source>
</evidence>